<protein>
    <submittedName>
        <fullName evidence="1">Uncharacterized protein</fullName>
    </submittedName>
</protein>
<proteinExistence type="predicted"/>
<keyword evidence="2" id="KW-1185">Reference proteome</keyword>
<dbReference type="EMBL" id="JBEPLI010000007">
    <property type="protein sequence ID" value="MET3589823.1"/>
    <property type="molecule type" value="Genomic_DNA"/>
</dbReference>
<sequence length="43" mass="5207">MTTEFHVFLSFKVLKILEQERLLFRDDFFAIGHSPIRTNYMSQ</sequence>
<comment type="caution">
    <text evidence="1">The sequence shown here is derived from an EMBL/GenBank/DDBJ whole genome shotgun (WGS) entry which is preliminary data.</text>
</comment>
<name>A0ABV2HGZ0_9HYPH</name>
<evidence type="ECO:0000313" key="2">
    <source>
        <dbReference type="Proteomes" id="UP001549086"/>
    </source>
</evidence>
<dbReference type="RefSeq" id="WP_354189691.1">
    <property type="nucleotide sequence ID" value="NZ_JBEPLI010000007.1"/>
</dbReference>
<dbReference type="Proteomes" id="UP001549086">
    <property type="component" value="Unassembled WGS sequence"/>
</dbReference>
<gene>
    <name evidence="1" type="ORF">ABID23_000910</name>
</gene>
<reference evidence="1 2" key="1">
    <citation type="submission" date="2024-06" db="EMBL/GenBank/DDBJ databases">
        <title>Genomic Encyclopedia of Type Strains, Phase IV (KMG-IV): sequencing the most valuable type-strain genomes for metagenomic binning, comparative biology and taxonomic classification.</title>
        <authorList>
            <person name="Goeker M."/>
        </authorList>
    </citation>
    <scope>NUCLEOTIDE SEQUENCE [LARGE SCALE GENOMIC DNA]</scope>
    <source>
        <strain evidence="1 2">DSM 23649</strain>
    </source>
</reference>
<organism evidence="1 2">
    <name type="scientific">Bartonella silvatica</name>
    <dbReference type="NCBI Taxonomy" id="357760"/>
    <lineage>
        <taxon>Bacteria</taxon>
        <taxon>Pseudomonadati</taxon>
        <taxon>Pseudomonadota</taxon>
        <taxon>Alphaproteobacteria</taxon>
        <taxon>Hyphomicrobiales</taxon>
        <taxon>Bartonellaceae</taxon>
        <taxon>Bartonella</taxon>
    </lineage>
</organism>
<accession>A0ABV2HGZ0</accession>
<evidence type="ECO:0000313" key="1">
    <source>
        <dbReference type="EMBL" id="MET3589823.1"/>
    </source>
</evidence>